<gene>
    <name evidence="2" type="primary">rbfA</name>
    <name evidence="3" type="ORF">SAMN04488516_101457</name>
</gene>
<dbReference type="OrthoDB" id="307788at2"/>
<comment type="subcellular location">
    <subcellularLocation>
        <location evidence="2">Cytoplasm</location>
    </subcellularLocation>
</comment>
<accession>A0A1H0AMN1</accession>
<dbReference type="PANTHER" id="PTHR33515:SF1">
    <property type="entry name" value="RIBOSOME-BINDING FACTOR A, CHLOROPLASTIC-RELATED"/>
    <property type="match status" value="1"/>
</dbReference>
<keyword evidence="1 2" id="KW-0690">Ribosome biogenesis</keyword>
<comment type="function">
    <text evidence="2">One of several proteins that assist in the late maturation steps of the functional core of the 30S ribosomal subunit. Associates with free 30S ribosomal subunits (but not with 30S subunits that are part of 70S ribosomes or polysomes). Required for efficient processing of 16S rRNA. May interact with the 5'-terminal helix region of 16S rRNA.</text>
</comment>
<dbReference type="NCBIfam" id="TIGR00082">
    <property type="entry name" value="rbfA"/>
    <property type="match status" value="1"/>
</dbReference>
<dbReference type="HAMAP" id="MF_00003">
    <property type="entry name" value="RbfA"/>
    <property type="match status" value="1"/>
</dbReference>
<dbReference type="STRING" id="206665.SAMN04488516_101457"/>
<evidence type="ECO:0000313" key="3">
    <source>
        <dbReference type="EMBL" id="SDN34116.1"/>
    </source>
</evidence>
<evidence type="ECO:0000256" key="1">
    <source>
        <dbReference type="ARBA" id="ARBA00022517"/>
    </source>
</evidence>
<sequence length="105" mass="12409">MNQKSFKKLRLAEEIKESLSKTIIEEANDESFIGITITGVKLSSDLRKAIILYTYFKGKSETINHKLNKAKGFFRSCLAKKIRTKYIPELEFIWDEYLETMFYER</sequence>
<comment type="similarity">
    <text evidence="2">Belongs to the RbfA family.</text>
</comment>
<organism evidence="3 4">
    <name type="scientific">Desulfonauticus submarinus</name>
    <dbReference type="NCBI Taxonomy" id="206665"/>
    <lineage>
        <taxon>Bacteria</taxon>
        <taxon>Pseudomonadati</taxon>
        <taxon>Thermodesulfobacteriota</taxon>
        <taxon>Desulfovibrionia</taxon>
        <taxon>Desulfovibrionales</taxon>
        <taxon>Desulfonauticaceae</taxon>
        <taxon>Desulfonauticus</taxon>
    </lineage>
</organism>
<comment type="subunit">
    <text evidence="2">Monomer. Binds 30S ribosomal subunits, but not 50S ribosomal subunits or 70S ribosomes.</text>
</comment>
<dbReference type="AlphaFoldDB" id="A0A1H0AMN1"/>
<dbReference type="RefSeq" id="WP_092062745.1">
    <property type="nucleotide sequence ID" value="NZ_FNIN01000001.1"/>
</dbReference>
<dbReference type="SUPFAM" id="SSF89919">
    <property type="entry name" value="Ribosome-binding factor A, RbfA"/>
    <property type="match status" value="1"/>
</dbReference>
<dbReference type="InterPro" id="IPR023799">
    <property type="entry name" value="RbfA_dom_sf"/>
</dbReference>
<dbReference type="GO" id="GO:0005829">
    <property type="term" value="C:cytosol"/>
    <property type="evidence" value="ECO:0007669"/>
    <property type="project" value="TreeGrafter"/>
</dbReference>
<reference evidence="3 4" key="1">
    <citation type="submission" date="2016-10" db="EMBL/GenBank/DDBJ databases">
        <authorList>
            <person name="de Groot N.N."/>
        </authorList>
    </citation>
    <scope>NUCLEOTIDE SEQUENCE [LARGE SCALE GENOMIC DNA]</scope>
    <source>
        <strain evidence="3 4">DSM 15269</strain>
    </source>
</reference>
<dbReference type="GO" id="GO:0043024">
    <property type="term" value="F:ribosomal small subunit binding"/>
    <property type="evidence" value="ECO:0007669"/>
    <property type="project" value="TreeGrafter"/>
</dbReference>
<dbReference type="Proteomes" id="UP000199602">
    <property type="component" value="Unassembled WGS sequence"/>
</dbReference>
<dbReference type="GO" id="GO:0030490">
    <property type="term" value="P:maturation of SSU-rRNA"/>
    <property type="evidence" value="ECO:0007669"/>
    <property type="project" value="UniProtKB-UniRule"/>
</dbReference>
<dbReference type="InterPro" id="IPR000238">
    <property type="entry name" value="RbfA"/>
</dbReference>
<proteinExistence type="inferred from homology"/>
<evidence type="ECO:0000313" key="4">
    <source>
        <dbReference type="Proteomes" id="UP000199602"/>
    </source>
</evidence>
<keyword evidence="4" id="KW-1185">Reference proteome</keyword>
<dbReference type="PANTHER" id="PTHR33515">
    <property type="entry name" value="RIBOSOME-BINDING FACTOR A, CHLOROPLASTIC-RELATED"/>
    <property type="match status" value="1"/>
</dbReference>
<name>A0A1H0AMN1_9BACT</name>
<protein>
    <recommendedName>
        <fullName evidence="2">Ribosome-binding factor A</fullName>
    </recommendedName>
</protein>
<dbReference type="Pfam" id="PF02033">
    <property type="entry name" value="RBFA"/>
    <property type="match status" value="1"/>
</dbReference>
<keyword evidence="2" id="KW-0963">Cytoplasm</keyword>
<dbReference type="EMBL" id="FNIN01000001">
    <property type="protein sequence ID" value="SDN34116.1"/>
    <property type="molecule type" value="Genomic_DNA"/>
</dbReference>
<evidence type="ECO:0000256" key="2">
    <source>
        <dbReference type="HAMAP-Rule" id="MF_00003"/>
    </source>
</evidence>
<dbReference type="InterPro" id="IPR015946">
    <property type="entry name" value="KH_dom-like_a/b"/>
</dbReference>
<dbReference type="Gene3D" id="3.30.300.20">
    <property type="match status" value="1"/>
</dbReference>